<dbReference type="InterPro" id="IPR029058">
    <property type="entry name" value="AB_hydrolase_fold"/>
</dbReference>
<dbReference type="PANTHER" id="PTHR43798:SF29">
    <property type="entry name" value="AB HYDROLASE-1 DOMAIN-CONTAINING PROTEIN"/>
    <property type="match status" value="1"/>
</dbReference>
<dbReference type="PRINTS" id="PR00111">
    <property type="entry name" value="ABHYDROLASE"/>
</dbReference>
<dbReference type="InterPro" id="IPR000073">
    <property type="entry name" value="AB_hydrolase_1"/>
</dbReference>
<dbReference type="PANTHER" id="PTHR43798">
    <property type="entry name" value="MONOACYLGLYCEROL LIPASE"/>
    <property type="match status" value="1"/>
</dbReference>
<protein>
    <submittedName>
        <fullName evidence="2">AB hydrolase superfamily protein YdjP</fullName>
        <ecNumber evidence="2">3.-.-.-</ecNumber>
    </submittedName>
</protein>
<evidence type="ECO:0000313" key="3">
    <source>
        <dbReference type="Proteomes" id="UP000316426"/>
    </source>
</evidence>
<dbReference type="KEGG" id="bmei:Spa11_41810"/>
<evidence type="ECO:0000259" key="1">
    <source>
        <dbReference type="Pfam" id="PF00561"/>
    </source>
</evidence>
<dbReference type="Pfam" id="PF00561">
    <property type="entry name" value="Abhydrolase_1"/>
    <property type="match status" value="1"/>
</dbReference>
<organism evidence="2 3">
    <name type="scientific">Botrimarina mediterranea</name>
    <dbReference type="NCBI Taxonomy" id="2528022"/>
    <lineage>
        <taxon>Bacteria</taxon>
        <taxon>Pseudomonadati</taxon>
        <taxon>Planctomycetota</taxon>
        <taxon>Planctomycetia</taxon>
        <taxon>Pirellulales</taxon>
        <taxon>Lacipirellulaceae</taxon>
        <taxon>Botrimarina</taxon>
    </lineage>
</organism>
<dbReference type="Gene3D" id="3.40.50.1820">
    <property type="entry name" value="alpha/beta hydrolase"/>
    <property type="match status" value="1"/>
</dbReference>
<dbReference type="GO" id="GO:0016787">
    <property type="term" value="F:hydrolase activity"/>
    <property type="evidence" value="ECO:0007669"/>
    <property type="project" value="UniProtKB-KW"/>
</dbReference>
<sequence length="271" mass="28442">MTIAIEVDNARLVYAAAGSPYPQAPTLVLVHGFPLSRAMWQAQLEGLSPRCRVVAPDLRGYGESSFGDWPAAGETPSLDRYADDLEALIASLQADGPVVLVGFSMGGYIALNMARRCPDAFDALVLMDTRAAADDDTARATRLKMADHIHEWGAARVAELMRPKLFAMDTPERIVQETVAVISATDPAAIAASQLAMAARPDSTGLLGSIAKPTLVVVGEHDAISPSAEMRGIAAAIPGARFVEVPGVGHMAPVEAPEAVNAALAEFAESL</sequence>
<dbReference type="AlphaFoldDB" id="A0A518KDT4"/>
<dbReference type="InterPro" id="IPR050266">
    <property type="entry name" value="AB_hydrolase_sf"/>
</dbReference>
<dbReference type="PRINTS" id="PR00412">
    <property type="entry name" value="EPOXHYDRLASE"/>
</dbReference>
<name>A0A518KDT4_9BACT</name>
<accession>A0A518KDT4</accession>
<dbReference type="RefSeq" id="WP_145116213.1">
    <property type="nucleotide sequence ID" value="NZ_CP036349.1"/>
</dbReference>
<reference evidence="2 3" key="1">
    <citation type="submission" date="2019-02" db="EMBL/GenBank/DDBJ databases">
        <title>Deep-cultivation of Planctomycetes and their phenomic and genomic characterization uncovers novel biology.</title>
        <authorList>
            <person name="Wiegand S."/>
            <person name="Jogler M."/>
            <person name="Boedeker C."/>
            <person name="Pinto D."/>
            <person name="Vollmers J."/>
            <person name="Rivas-Marin E."/>
            <person name="Kohn T."/>
            <person name="Peeters S.H."/>
            <person name="Heuer A."/>
            <person name="Rast P."/>
            <person name="Oberbeckmann S."/>
            <person name="Bunk B."/>
            <person name="Jeske O."/>
            <person name="Meyerdierks A."/>
            <person name="Storesund J.E."/>
            <person name="Kallscheuer N."/>
            <person name="Luecker S."/>
            <person name="Lage O.M."/>
            <person name="Pohl T."/>
            <person name="Merkel B.J."/>
            <person name="Hornburger P."/>
            <person name="Mueller R.-W."/>
            <person name="Bruemmer F."/>
            <person name="Labrenz M."/>
            <person name="Spormann A.M."/>
            <person name="Op den Camp H."/>
            <person name="Overmann J."/>
            <person name="Amann R."/>
            <person name="Jetten M.S.M."/>
            <person name="Mascher T."/>
            <person name="Medema M.H."/>
            <person name="Devos D.P."/>
            <person name="Kaster A.-K."/>
            <person name="Ovreas L."/>
            <person name="Rohde M."/>
            <person name="Galperin M.Y."/>
            <person name="Jogler C."/>
        </authorList>
    </citation>
    <scope>NUCLEOTIDE SEQUENCE [LARGE SCALE GENOMIC DNA]</scope>
    <source>
        <strain evidence="2 3">Spa11</strain>
    </source>
</reference>
<gene>
    <name evidence="2" type="primary">ydjP</name>
    <name evidence="2" type="ORF">Spa11_41810</name>
</gene>
<dbReference type="EC" id="3.-.-.-" evidence="2"/>
<dbReference type="SUPFAM" id="SSF53474">
    <property type="entry name" value="alpha/beta-Hydrolases"/>
    <property type="match status" value="1"/>
</dbReference>
<dbReference type="EMBL" id="CP036349">
    <property type="protein sequence ID" value="QDV75958.1"/>
    <property type="molecule type" value="Genomic_DNA"/>
</dbReference>
<proteinExistence type="predicted"/>
<feature type="domain" description="AB hydrolase-1" evidence="1">
    <location>
        <begin position="25"/>
        <end position="257"/>
    </location>
</feature>
<evidence type="ECO:0000313" key="2">
    <source>
        <dbReference type="EMBL" id="QDV75958.1"/>
    </source>
</evidence>
<keyword evidence="2" id="KW-0378">Hydrolase</keyword>
<dbReference type="Proteomes" id="UP000316426">
    <property type="component" value="Chromosome"/>
</dbReference>
<dbReference type="InterPro" id="IPR000639">
    <property type="entry name" value="Epox_hydrolase-like"/>
</dbReference>
<keyword evidence="3" id="KW-1185">Reference proteome</keyword>